<dbReference type="Pfam" id="PF02687">
    <property type="entry name" value="FtsX"/>
    <property type="match status" value="1"/>
</dbReference>
<evidence type="ECO:0000259" key="7">
    <source>
        <dbReference type="Pfam" id="PF02687"/>
    </source>
</evidence>
<dbReference type="RefSeq" id="WP_011522423.1">
    <property type="nucleotide sequence ID" value="NC_008009.1"/>
</dbReference>
<dbReference type="Proteomes" id="UP000002432">
    <property type="component" value="Chromosome"/>
</dbReference>
<reference evidence="9 10" key="1">
    <citation type="journal article" date="2009" name="Appl. Environ. Microbiol.">
        <title>Three genomes from the phylum Acidobacteria provide insight into the lifestyles of these microorganisms in soils.</title>
        <authorList>
            <person name="Ward N.L."/>
            <person name="Challacombe J.F."/>
            <person name="Janssen P.H."/>
            <person name="Henrissat B."/>
            <person name="Coutinho P.M."/>
            <person name="Wu M."/>
            <person name="Xie G."/>
            <person name="Haft D.H."/>
            <person name="Sait M."/>
            <person name="Badger J."/>
            <person name="Barabote R.D."/>
            <person name="Bradley B."/>
            <person name="Brettin T.S."/>
            <person name="Brinkac L.M."/>
            <person name="Bruce D."/>
            <person name="Creasy T."/>
            <person name="Daugherty S.C."/>
            <person name="Davidsen T.M."/>
            <person name="DeBoy R.T."/>
            <person name="Detter J.C."/>
            <person name="Dodson R.J."/>
            <person name="Durkin A.S."/>
            <person name="Ganapathy A."/>
            <person name="Gwinn-Giglio M."/>
            <person name="Han C.S."/>
            <person name="Khouri H."/>
            <person name="Kiss H."/>
            <person name="Kothari S.P."/>
            <person name="Madupu R."/>
            <person name="Nelson K.E."/>
            <person name="Nelson W.C."/>
            <person name="Paulsen I."/>
            <person name="Penn K."/>
            <person name="Ren Q."/>
            <person name="Rosovitz M.J."/>
            <person name="Selengut J.D."/>
            <person name="Shrivastava S."/>
            <person name="Sullivan S.A."/>
            <person name="Tapia R."/>
            <person name="Thompson L.S."/>
            <person name="Watkins K.L."/>
            <person name="Yang Q."/>
            <person name="Yu C."/>
            <person name="Zafar N."/>
            <person name="Zhou L."/>
            <person name="Kuske C.R."/>
        </authorList>
    </citation>
    <scope>NUCLEOTIDE SEQUENCE [LARGE SCALE GENOMIC DNA]</scope>
    <source>
        <strain evidence="9 10">Ellin345</strain>
    </source>
</reference>
<dbReference type="InterPro" id="IPR051125">
    <property type="entry name" value="ABC-4/HrtB_transporter"/>
</dbReference>
<dbReference type="PANTHER" id="PTHR43738">
    <property type="entry name" value="ABC TRANSPORTER, MEMBRANE PROTEIN"/>
    <property type="match status" value="1"/>
</dbReference>
<organism evidence="9 10">
    <name type="scientific">Koribacter versatilis (strain Ellin345)</name>
    <dbReference type="NCBI Taxonomy" id="204669"/>
    <lineage>
        <taxon>Bacteria</taxon>
        <taxon>Pseudomonadati</taxon>
        <taxon>Acidobacteriota</taxon>
        <taxon>Terriglobia</taxon>
        <taxon>Terriglobales</taxon>
        <taxon>Candidatus Korobacteraceae</taxon>
        <taxon>Candidatus Korobacter</taxon>
    </lineage>
</organism>
<accession>Q1IR79</accession>
<dbReference type="HOGENOM" id="CLU_000604_8_10_0"/>
<evidence type="ECO:0000313" key="10">
    <source>
        <dbReference type="Proteomes" id="UP000002432"/>
    </source>
</evidence>
<evidence type="ECO:0000256" key="5">
    <source>
        <dbReference type="ARBA" id="ARBA00023136"/>
    </source>
</evidence>
<dbReference type="Pfam" id="PF12704">
    <property type="entry name" value="MacB_PCD"/>
    <property type="match status" value="1"/>
</dbReference>
<sequence>MKFLPLLFRNITRKWTRLLLTIGSFAIALFLFGILAVVNNSFNGALNSMAGVDRLMVQNRVSIIQPVPEAYKAKIEQIEHVKLVTYANWFGAVYQDEKNFFPQYAIDEESYRKMYPEFRVADAEWKAWEDDREGVIVGEKTAEKYGFKVGDRVPLKGVLWGGGESWSFNVRGIYHAKPDEDQSQFWLHWKLFDERRQFSKGTVGWYIVRVDSPDNAVEVSKKIDAMFANSSTETKTQTEKEMMASWAKQTGNVGLIITIIGSVVFFTLLLVVGNTMAMSIRERMRELAVLKAIGYTDRFVLVFVIAESVVVAFIGVAIGLGLLLLSLPGIEKALSSFLQFVFLPPQKAIEGVVITLFIAFLAGIIPAVNASRLRVVDAIRRV</sequence>
<proteinExistence type="predicted"/>
<evidence type="ECO:0000256" key="4">
    <source>
        <dbReference type="ARBA" id="ARBA00022989"/>
    </source>
</evidence>
<keyword evidence="10" id="KW-1185">Reference proteome</keyword>
<feature type="transmembrane region" description="Helical" evidence="6">
    <location>
        <begin position="299"/>
        <end position="328"/>
    </location>
</feature>
<dbReference type="STRING" id="204669.Acid345_1619"/>
<keyword evidence="3 6" id="KW-0812">Transmembrane</keyword>
<feature type="transmembrane region" description="Helical" evidence="6">
    <location>
        <begin position="253"/>
        <end position="278"/>
    </location>
</feature>
<feature type="domain" description="MacB-like periplasmic core" evidence="8">
    <location>
        <begin position="28"/>
        <end position="225"/>
    </location>
</feature>
<dbReference type="OrthoDB" id="9775474at2"/>
<feature type="transmembrane region" description="Helical" evidence="6">
    <location>
        <begin position="348"/>
        <end position="371"/>
    </location>
</feature>
<comment type="subcellular location">
    <subcellularLocation>
        <location evidence="1">Cell membrane</location>
        <topology evidence="1">Multi-pass membrane protein</topology>
    </subcellularLocation>
</comment>
<keyword evidence="2" id="KW-1003">Cell membrane</keyword>
<evidence type="ECO:0000256" key="6">
    <source>
        <dbReference type="SAM" id="Phobius"/>
    </source>
</evidence>
<dbReference type="KEGG" id="aba:Acid345_1619"/>
<keyword evidence="4 6" id="KW-1133">Transmembrane helix</keyword>
<dbReference type="EnsemblBacteria" id="ABF40621">
    <property type="protein sequence ID" value="ABF40621"/>
    <property type="gene ID" value="Acid345_1619"/>
</dbReference>
<dbReference type="GO" id="GO:0005886">
    <property type="term" value="C:plasma membrane"/>
    <property type="evidence" value="ECO:0007669"/>
    <property type="project" value="UniProtKB-SubCell"/>
</dbReference>
<gene>
    <name evidence="9" type="ordered locus">Acid345_1619</name>
</gene>
<evidence type="ECO:0000256" key="3">
    <source>
        <dbReference type="ARBA" id="ARBA00022692"/>
    </source>
</evidence>
<dbReference type="PANTHER" id="PTHR43738:SF3">
    <property type="entry name" value="ABC TRANSPORTER PERMEASE"/>
    <property type="match status" value="1"/>
</dbReference>
<dbReference type="eggNOG" id="COG0577">
    <property type="taxonomic scope" value="Bacteria"/>
</dbReference>
<evidence type="ECO:0000313" key="9">
    <source>
        <dbReference type="EMBL" id="ABF40621.1"/>
    </source>
</evidence>
<dbReference type="EMBL" id="CP000360">
    <property type="protein sequence ID" value="ABF40621.1"/>
    <property type="molecule type" value="Genomic_DNA"/>
</dbReference>
<evidence type="ECO:0000259" key="8">
    <source>
        <dbReference type="Pfam" id="PF12704"/>
    </source>
</evidence>
<evidence type="ECO:0000256" key="2">
    <source>
        <dbReference type="ARBA" id="ARBA00022475"/>
    </source>
</evidence>
<keyword evidence="5 6" id="KW-0472">Membrane</keyword>
<dbReference type="InterPro" id="IPR003838">
    <property type="entry name" value="ABC3_permease_C"/>
</dbReference>
<protein>
    <submittedName>
        <fullName evidence="9">ABC efflux pump, inner membrane subunit</fullName>
    </submittedName>
</protein>
<name>Q1IR79_KORVE</name>
<evidence type="ECO:0000256" key="1">
    <source>
        <dbReference type="ARBA" id="ARBA00004651"/>
    </source>
</evidence>
<dbReference type="AlphaFoldDB" id="Q1IR79"/>
<dbReference type="InterPro" id="IPR025857">
    <property type="entry name" value="MacB_PCD"/>
</dbReference>
<feature type="domain" description="ABC3 transporter permease C-terminal" evidence="7">
    <location>
        <begin position="259"/>
        <end position="372"/>
    </location>
</feature>